<evidence type="ECO:0000313" key="1">
    <source>
        <dbReference type="EMBL" id="PIP57728.1"/>
    </source>
</evidence>
<proteinExistence type="predicted"/>
<accession>A0A2H0BL49</accession>
<evidence type="ECO:0000313" key="2">
    <source>
        <dbReference type="Proteomes" id="UP000229847"/>
    </source>
</evidence>
<evidence type="ECO:0008006" key="3">
    <source>
        <dbReference type="Google" id="ProtNLM"/>
    </source>
</evidence>
<sequence length="213" mass="24067">MTREIVTKNDVITTLALESVQKWDDPRIKPEWLQQILECRNSSGFIPTDDDVRNHLHGDILTLGFRDGTIVGFNSIEFKSPKEVWGGLISNRDLPIETGVYLAGVLIDGSAQKSGFYQKMNEDRVMKGVEKGLGVVFTETANPNVEAGIKATLNSMRENGQIADYSMEERVYLQGLYGRRMYKENPKNVNISYDNLNYEVGDAYALIFHLILK</sequence>
<organism evidence="1 2">
    <name type="scientific">Candidatus Woesebacteria bacterium CG22_combo_CG10-13_8_21_14_all_39_10</name>
    <dbReference type="NCBI Taxonomy" id="1975059"/>
    <lineage>
        <taxon>Bacteria</taxon>
        <taxon>Candidatus Woeseibacteriota</taxon>
    </lineage>
</organism>
<dbReference type="EMBL" id="PCSW01000047">
    <property type="protein sequence ID" value="PIP57728.1"/>
    <property type="molecule type" value="Genomic_DNA"/>
</dbReference>
<name>A0A2H0BL49_9BACT</name>
<gene>
    <name evidence="1" type="ORF">COX03_01560</name>
</gene>
<dbReference type="AlphaFoldDB" id="A0A2H0BL49"/>
<reference evidence="1 2" key="1">
    <citation type="submission" date="2017-09" db="EMBL/GenBank/DDBJ databases">
        <title>Depth-based differentiation of microbial function through sediment-hosted aquifers and enrichment of novel symbionts in the deep terrestrial subsurface.</title>
        <authorList>
            <person name="Probst A.J."/>
            <person name="Ladd B."/>
            <person name="Jarett J.K."/>
            <person name="Geller-Mcgrath D.E."/>
            <person name="Sieber C.M."/>
            <person name="Emerson J.B."/>
            <person name="Anantharaman K."/>
            <person name="Thomas B.C."/>
            <person name="Malmstrom R."/>
            <person name="Stieglmeier M."/>
            <person name="Klingl A."/>
            <person name="Woyke T."/>
            <person name="Ryan C.M."/>
            <person name="Banfield J.F."/>
        </authorList>
    </citation>
    <scope>NUCLEOTIDE SEQUENCE [LARGE SCALE GENOMIC DNA]</scope>
    <source>
        <strain evidence="1">CG22_combo_CG10-13_8_21_14_all_39_10</strain>
    </source>
</reference>
<protein>
    <recommendedName>
        <fullName evidence="3">N-acetyltransferase domain-containing protein</fullName>
    </recommendedName>
</protein>
<comment type="caution">
    <text evidence="1">The sequence shown here is derived from an EMBL/GenBank/DDBJ whole genome shotgun (WGS) entry which is preliminary data.</text>
</comment>
<dbReference type="Proteomes" id="UP000229847">
    <property type="component" value="Unassembled WGS sequence"/>
</dbReference>